<organism evidence="1 2">
    <name type="scientific">Shewanella zhuhaiensis</name>
    <dbReference type="NCBI Taxonomy" id="2919576"/>
    <lineage>
        <taxon>Bacteria</taxon>
        <taxon>Pseudomonadati</taxon>
        <taxon>Pseudomonadota</taxon>
        <taxon>Gammaproteobacteria</taxon>
        <taxon>Alteromonadales</taxon>
        <taxon>Shewanellaceae</taxon>
        <taxon>Shewanella</taxon>
    </lineage>
</organism>
<dbReference type="AlphaFoldDB" id="A0AAJ1BIW9"/>
<keyword evidence="2" id="KW-1185">Reference proteome</keyword>
<comment type="caution">
    <text evidence="1">The sequence shown here is derived from an EMBL/GenBank/DDBJ whole genome shotgun (WGS) entry which is preliminary data.</text>
</comment>
<name>A0AAJ1BIW9_9GAMM</name>
<reference evidence="1 2" key="1">
    <citation type="submission" date="2022-02" db="EMBL/GenBank/DDBJ databases">
        <title>The genome sequence of Shewanella sp. 3B26.</title>
        <authorList>
            <person name="Du J."/>
        </authorList>
    </citation>
    <scope>NUCLEOTIDE SEQUENCE [LARGE SCALE GENOMIC DNA]</scope>
    <source>
        <strain evidence="1 2">3B26</strain>
    </source>
</reference>
<sequence length="75" mass="8536">MDIHNANQIRAALMAKGYSCRTWAQEHGYCPRTVQQYVNLFAPDTGRKPKRQIAKQIIKDLAKTLDVEFSQGEGQ</sequence>
<dbReference type="EMBL" id="JAKUDL010000005">
    <property type="protein sequence ID" value="MCH4295605.1"/>
    <property type="molecule type" value="Genomic_DNA"/>
</dbReference>
<proteinExistence type="predicted"/>
<evidence type="ECO:0000313" key="1">
    <source>
        <dbReference type="EMBL" id="MCH4295605.1"/>
    </source>
</evidence>
<dbReference type="RefSeq" id="WP_240591788.1">
    <property type="nucleotide sequence ID" value="NZ_JAKUDL010000005.1"/>
</dbReference>
<dbReference type="Proteomes" id="UP001297581">
    <property type="component" value="Unassembled WGS sequence"/>
</dbReference>
<accession>A0AAJ1BIW9</accession>
<gene>
    <name evidence="1" type="ORF">MJ923_14955</name>
</gene>
<evidence type="ECO:0000313" key="2">
    <source>
        <dbReference type="Proteomes" id="UP001297581"/>
    </source>
</evidence>
<protein>
    <submittedName>
        <fullName evidence="1">Uncharacterized protein</fullName>
    </submittedName>
</protein>